<comment type="subcellular location">
    <subcellularLocation>
        <location evidence="4">Cytoplasm</location>
    </subcellularLocation>
</comment>
<dbReference type="GO" id="GO:0036218">
    <property type="term" value="F:dTTP diphosphatase activity"/>
    <property type="evidence" value="ECO:0007669"/>
    <property type="project" value="RHEA"/>
</dbReference>
<evidence type="ECO:0000313" key="6">
    <source>
        <dbReference type="Proteomes" id="UP000245391"/>
    </source>
</evidence>
<protein>
    <recommendedName>
        <fullName evidence="4">dTTP/UTP pyrophosphatase</fullName>
        <shortName evidence="4">dTTPase/UTPase</shortName>
        <ecNumber evidence="4">3.6.1.9</ecNumber>
    </recommendedName>
    <alternativeName>
        <fullName evidence="4">Nucleoside triphosphate pyrophosphatase</fullName>
    </alternativeName>
    <alternativeName>
        <fullName evidence="4">Nucleotide pyrophosphatase</fullName>
        <shortName evidence="4">Nucleotide PPase</shortName>
    </alternativeName>
</protein>
<gene>
    <name evidence="5" type="primary">maf</name>
    <name evidence="5" type="ORF">DF947_11795</name>
</gene>
<comment type="function">
    <text evidence="4">Nucleoside triphosphate pyrophosphatase that hydrolyzes dTTP and UTP. May have a dual role in cell division arrest and in preventing the incorporation of modified nucleotides into cellular nucleic acids.</text>
</comment>
<name>A0A317EWS6_9SPHI</name>
<comment type="similarity">
    <text evidence="4">Belongs to the Maf family. YhdE subfamily.</text>
</comment>
<comment type="cofactor">
    <cofactor evidence="1 4">
        <name>a divalent metal cation</name>
        <dbReference type="ChEBI" id="CHEBI:60240"/>
    </cofactor>
</comment>
<feature type="site" description="Important for substrate specificity" evidence="4">
    <location>
        <position position="75"/>
    </location>
</feature>
<dbReference type="CDD" id="cd00555">
    <property type="entry name" value="Maf"/>
    <property type="match status" value="1"/>
</dbReference>
<dbReference type="GO" id="GO:0005737">
    <property type="term" value="C:cytoplasm"/>
    <property type="evidence" value="ECO:0007669"/>
    <property type="project" value="UniProtKB-SubCell"/>
</dbReference>
<dbReference type="EMBL" id="QGNY01000004">
    <property type="protein sequence ID" value="PWS31281.1"/>
    <property type="molecule type" value="Genomic_DNA"/>
</dbReference>
<keyword evidence="6" id="KW-1185">Reference proteome</keyword>
<keyword evidence="3 4" id="KW-0546">Nucleotide metabolism</keyword>
<dbReference type="InterPro" id="IPR003697">
    <property type="entry name" value="Maf-like"/>
</dbReference>
<keyword evidence="2 4" id="KW-0378">Hydrolase</keyword>
<dbReference type="InterPro" id="IPR029001">
    <property type="entry name" value="ITPase-like_fam"/>
</dbReference>
<reference evidence="6" key="1">
    <citation type="submission" date="2018-05" db="EMBL/GenBank/DDBJ databases">
        <title>Pedobacter paludis sp. nov., isolated from wetland soil.</title>
        <authorList>
            <person name="Zhang Y."/>
        </authorList>
    </citation>
    <scope>NUCLEOTIDE SEQUENCE [LARGE SCALE GENOMIC DNA]</scope>
    <source>
        <strain evidence="6">R-8</strain>
    </source>
</reference>
<feature type="site" description="Important for substrate specificity" evidence="4">
    <location>
        <position position="18"/>
    </location>
</feature>
<comment type="catalytic activity">
    <reaction evidence="4">
        <text>dTTP + H2O = dTMP + diphosphate + H(+)</text>
        <dbReference type="Rhea" id="RHEA:28534"/>
        <dbReference type="ChEBI" id="CHEBI:15377"/>
        <dbReference type="ChEBI" id="CHEBI:15378"/>
        <dbReference type="ChEBI" id="CHEBI:33019"/>
        <dbReference type="ChEBI" id="CHEBI:37568"/>
        <dbReference type="ChEBI" id="CHEBI:63528"/>
        <dbReference type="EC" id="3.6.1.9"/>
    </reaction>
</comment>
<evidence type="ECO:0000313" key="5">
    <source>
        <dbReference type="EMBL" id="PWS31281.1"/>
    </source>
</evidence>
<dbReference type="GO" id="GO:0009117">
    <property type="term" value="P:nucleotide metabolic process"/>
    <property type="evidence" value="ECO:0007669"/>
    <property type="project" value="UniProtKB-KW"/>
</dbReference>
<dbReference type="NCBIfam" id="TIGR00172">
    <property type="entry name" value="maf"/>
    <property type="match status" value="1"/>
</dbReference>
<feature type="active site" description="Proton acceptor" evidence="4">
    <location>
        <position position="74"/>
    </location>
</feature>
<dbReference type="Proteomes" id="UP000245391">
    <property type="component" value="Unassembled WGS sequence"/>
</dbReference>
<dbReference type="Pfam" id="PF02545">
    <property type="entry name" value="Maf"/>
    <property type="match status" value="1"/>
</dbReference>
<comment type="caution">
    <text evidence="4">Lacks conserved residue(s) required for the propagation of feature annotation.</text>
</comment>
<dbReference type="RefSeq" id="WP_109930015.1">
    <property type="nucleotide sequence ID" value="NZ_QGNY01000004.1"/>
</dbReference>
<dbReference type="Gene3D" id="3.90.950.10">
    <property type="match status" value="1"/>
</dbReference>
<evidence type="ECO:0000256" key="4">
    <source>
        <dbReference type="HAMAP-Rule" id="MF_00528"/>
    </source>
</evidence>
<dbReference type="OrthoDB" id="9807767at2"/>
<evidence type="ECO:0000256" key="2">
    <source>
        <dbReference type="ARBA" id="ARBA00022801"/>
    </source>
</evidence>
<sequence length="191" mass="21430">MTIILANTPIILASKSPRRQELLTLMGLNFKVELKDVDESYPDGLSPAEIAVYISEKKAKAFDGKNGEIVITADTIVALNGEILGKPEDRAHAQEMLRKLSGSKHEVYTGVTIVKGNLIHSFYDRTEVYCKAVSHEEIDFYIDNYKPYDKAGSYGVQDWWGIVVVQRIEGSYTNVMGLPTEKLYNELIKLV</sequence>
<dbReference type="PANTHER" id="PTHR43213:SF5">
    <property type="entry name" value="BIFUNCTIONAL DTTP_UTP PYROPHOSPHATASE_METHYLTRANSFERASE PROTEIN-RELATED"/>
    <property type="match status" value="1"/>
</dbReference>
<dbReference type="PANTHER" id="PTHR43213">
    <property type="entry name" value="BIFUNCTIONAL DTTP/UTP PYROPHOSPHATASE/METHYLTRANSFERASE PROTEIN-RELATED"/>
    <property type="match status" value="1"/>
</dbReference>
<dbReference type="GO" id="GO:0036221">
    <property type="term" value="F:UTP diphosphatase activity"/>
    <property type="evidence" value="ECO:0007669"/>
    <property type="project" value="RHEA"/>
</dbReference>
<keyword evidence="4" id="KW-0963">Cytoplasm</keyword>
<comment type="caution">
    <text evidence="5">The sequence shown here is derived from an EMBL/GenBank/DDBJ whole genome shotgun (WGS) entry which is preliminary data.</text>
</comment>
<dbReference type="AlphaFoldDB" id="A0A317EWS6"/>
<proteinExistence type="inferred from homology"/>
<evidence type="ECO:0000256" key="3">
    <source>
        <dbReference type="ARBA" id="ARBA00023080"/>
    </source>
</evidence>
<dbReference type="EC" id="3.6.1.9" evidence="4"/>
<dbReference type="HAMAP" id="MF_00528">
    <property type="entry name" value="Maf"/>
    <property type="match status" value="1"/>
</dbReference>
<feature type="site" description="Important for substrate specificity" evidence="4">
    <location>
        <position position="157"/>
    </location>
</feature>
<evidence type="ECO:0000256" key="1">
    <source>
        <dbReference type="ARBA" id="ARBA00001968"/>
    </source>
</evidence>
<organism evidence="5 6">
    <name type="scientific">Pedobacter paludis</name>
    <dbReference type="NCBI Taxonomy" id="2203212"/>
    <lineage>
        <taxon>Bacteria</taxon>
        <taxon>Pseudomonadati</taxon>
        <taxon>Bacteroidota</taxon>
        <taxon>Sphingobacteriia</taxon>
        <taxon>Sphingobacteriales</taxon>
        <taxon>Sphingobacteriaceae</taxon>
        <taxon>Pedobacter</taxon>
    </lineage>
</organism>
<dbReference type="SUPFAM" id="SSF52972">
    <property type="entry name" value="ITPase-like"/>
    <property type="match status" value="1"/>
</dbReference>
<dbReference type="PIRSF" id="PIRSF006305">
    <property type="entry name" value="Maf"/>
    <property type="match status" value="1"/>
</dbReference>
<comment type="catalytic activity">
    <reaction evidence="4">
        <text>UTP + H2O = UMP + diphosphate + H(+)</text>
        <dbReference type="Rhea" id="RHEA:29395"/>
        <dbReference type="ChEBI" id="CHEBI:15377"/>
        <dbReference type="ChEBI" id="CHEBI:15378"/>
        <dbReference type="ChEBI" id="CHEBI:33019"/>
        <dbReference type="ChEBI" id="CHEBI:46398"/>
        <dbReference type="ChEBI" id="CHEBI:57865"/>
        <dbReference type="EC" id="3.6.1.9"/>
    </reaction>
</comment>
<accession>A0A317EWS6</accession>